<organism evidence="1">
    <name type="scientific">marine sediment metagenome</name>
    <dbReference type="NCBI Taxonomy" id="412755"/>
    <lineage>
        <taxon>unclassified sequences</taxon>
        <taxon>metagenomes</taxon>
        <taxon>ecological metagenomes</taxon>
    </lineage>
</organism>
<name>A0A0F9TD31_9ZZZZ</name>
<sequence length="42" mass="4794">MKGLTKQDQKYLEIINRAREGGMSDSEIISRIKASKQRGMKP</sequence>
<comment type="caution">
    <text evidence="1">The sequence shown here is derived from an EMBL/GenBank/DDBJ whole genome shotgun (WGS) entry which is preliminary data.</text>
</comment>
<protein>
    <submittedName>
        <fullName evidence="1">Uncharacterized protein</fullName>
    </submittedName>
</protein>
<dbReference type="EMBL" id="LAZR01000284">
    <property type="protein sequence ID" value="KKN77119.1"/>
    <property type="molecule type" value="Genomic_DNA"/>
</dbReference>
<reference evidence="1" key="1">
    <citation type="journal article" date="2015" name="Nature">
        <title>Complex archaea that bridge the gap between prokaryotes and eukaryotes.</title>
        <authorList>
            <person name="Spang A."/>
            <person name="Saw J.H."/>
            <person name="Jorgensen S.L."/>
            <person name="Zaremba-Niedzwiedzka K."/>
            <person name="Martijn J."/>
            <person name="Lind A.E."/>
            <person name="van Eijk R."/>
            <person name="Schleper C."/>
            <person name="Guy L."/>
            <person name="Ettema T.J."/>
        </authorList>
    </citation>
    <scope>NUCLEOTIDE SEQUENCE</scope>
</reference>
<accession>A0A0F9TD31</accession>
<proteinExistence type="predicted"/>
<dbReference type="AlphaFoldDB" id="A0A0F9TD31"/>
<gene>
    <name evidence="1" type="ORF">LCGC14_0363150</name>
</gene>
<evidence type="ECO:0000313" key="1">
    <source>
        <dbReference type="EMBL" id="KKN77119.1"/>
    </source>
</evidence>